<dbReference type="NCBIfam" id="TIGR01668">
    <property type="entry name" value="YqeG_hyp_ppase"/>
    <property type="match status" value="1"/>
</dbReference>
<dbReference type="Gene3D" id="3.40.50.1000">
    <property type="entry name" value="HAD superfamily/HAD-like"/>
    <property type="match status" value="1"/>
</dbReference>
<reference evidence="2" key="1">
    <citation type="submission" date="2014-08" db="EMBL/GenBank/DDBJ databases">
        <title>Coriobacteriaceae sp. complete genome.</title>
        <authorList>
            <person name="Looft T."/>
            <person name="Bayles D.O."/>
            <person name="Stanton T.B."/>
        </authorList>
    </citation>
    <scope>NUCLEOTIDE SEQUENCE [LARGE SCALE GENOMIC DNA]</scope>
    <source>
        <strain evidence="2">68-1-3</strain>
    </source>
</reference>
<dbReference type="KEGG" id="cbac:JI75_08505"/>
<dbReference type="STRING" id="1531429.JI75_08505"/>
<accession>A0A0A8B5B0</accession>
<gene>
    <name evidence="1" type="ORF">JI75_08505</name>
</gene>
<dbReference type="InterPro" id="IPR036412">
    <property type="entry name" value="HAD-like_sf"/>
</dbReference>
<name>A0A0A8B5B0_9ACTN</name>
<protein>
    <submittedName>
        <fullName evidence="1">HAD family hydrolase</fullName>
    </submittedName>
</protein>
<sequence length="176" mass="19570">MGLFAPDRYFSRVSRIDVDRDLLGRGLRFVLLDIDNTIRRRDNHEVPLDVRVWLDRVRERGAAVCLLSNNCHANVYDLADELGLPIVAKAMKPLPFGYMRATRMCGASVGETVMVGDQICTDVVGAKLVGMKSYLIAPLVEQDLPHMAALRHIERRVVGDRIPEGAPTSVSSQAKE</sequence>
<dbReference type="Proteomes" id="UP000031121">
    <property type="component" value="Chromosome"/>
</dbReference>
<evidence type="ECO:0000313" key="2">
    <source>
        <dbReference type="Proteomes" id="UP000031121"/>
    </source>
</evidence>
<dbReference type="HOGENOM" id="CLU_056221_4_0_11"/>
<evidence type="ECO:0000313" key="1">
    <source>
        <dbReference type="EMBL" id="AJC12681.1"/>
    </source>
</evidence>
<proteinExistence type="predicted"/>
<dbReference type="EMBL" id="CP009302">
    <property type="protein sequence ID" value="AJC12681.1"/>
    <property type="molecule type" value="Genomic_DNA"/>
</dbReference>
<reference evidence="1 2" key="2">
    <citation type="journal article" date="2015" name="Genome Announc.">
        <title>Complete Genome Sequence of Coriobacteriaceae Strain 68-1-3, a Novel Mucus-Degrading Isolate from the Swine Intestinal Tract.</title>
        <authorList>
            <person name="Looft T."/>
            <person name="Bayles D.O."/>
            <person name="Alt D.P."/>
            <person name="Stanton T.B."/>
        </authorList>
    </citation>
    <scope>NUCLEOTIDE SEQUENCE [LARGE SCALE GENOMIC DNA]</scope>
    <source>
        <strain evidence="1 2">68-1-3</strain>
    </source>
</reference>
<organism evidence="1 2">
    <name type="scientific">Berryella intestinalis</name>
    <dbReference type="NCBI Taxonomy" id="1531429"/>
    <lineage>
        <taxon>Bacteria</taxon>
        <taxon>Bacillati</taxon>
        <taxon>Actinomycetota</taxon>
        <taxon>Coriobacteriia</taxon>
        <taxon>Eggerthellales</taxon>
        <taxon>Eggerthellaceae</taxon>
        <taxon>Berryella</taxon>
    </lineage>
</organism>
<dbReference type="RefSeq" id="WP_039690117.1">
    <property type="nucleotide sequence ID" value="NZ_CP009302.1"/>
</dbReference>
<dbReference type="Pfam" id="PF00702">
    <property type="entry name" value="Hydrolase"/>
    <property type="match status" value="1"/>
</dbReference>
<dbReference type="AlphaFoldDB" id="A0A0A8B5B0"/>
<dbReference type="GO" id="GO:0008962">
    <property type="term" value="F:phosphatidylglycerophosphatase activity"/>
    <property type="evidence" value="ECO:0007669"/>
    <property type="project" value="InterPro"/>
</dbReference>
<dbReference type="OrthoDB" id="9787572at2"/>
<keyword evidence="1" id="KW-0378">Hydrolase</keyword>
<keyword evidence="2" id="KW-1185">Reference proteome</keyword>
<dbReference type="SUPFAM" id="SSF56784">
    <property type="entry name" value="HAD-like"/>
    <property type="match status" value="1"/>
</dbReference>
<dbReference type="InterPro" id="IPR023214">
    <property type="entry name" value="HAD_sf"/>
</dbReference>
<dbReference type="InterPro" id="IPR010021">
    <property type="entry name" value="PGPP1/Gep4"/>
</dbReference>